<evidence type="ECO:0000256" key="5">
    <source>
        <dbReference type="ARBA" id="ARBA00019422"/>
    </source>
</evidence>
<dbReference type="CDD" id="cd16493">
    <property type="entry name" value="RING-CH-C4HC3_NSE1"/>
    <property type="match status" value="1"/>
</dbReference>
<feature type="compositionally biased region" description="Low complexity" evidence="15">
    <location>
        <begin position="380"/>
        <end position="400"/>
    </location>
</feature>
<dbReference type="Proteomes" id="UP001244207">
    <property type="component" value="Unassembled WGS sequence"/>
</dbReference>
<name>A0AAD8XKX7_GLOAC</name>
<dbReference type="Gene3D" id="3.90.1150.220">
    <property type="match status" value="1"/>
</dbReference>
<keyword evidence="12" id="KW-0233">DNA recombination</keyword>
<evidence type="ECO:0000256" key="12">
    <source>
        <dbReference type="ARBA" id="ARBA00023172"/>
    </source>
</evidence>
<feature type="transmembrane region" description="Helical" evidence="16">
    <location>
        <begin position="679"/>
        <end position="703"/>
    </location>
</feature>
<evidence type="ECO:0000256" key="13">
    <source>
        <dbReference type="ARBA" id="ARBA00023204"/>
    </source>
</evidence>
<evidence type="ECO:0000256" key="7">
    <source>
        <dbReference type="ARBA" id="ARBA00022723"/>
    </source>
</evidence>
<evidence type="ECO:0000256" key="1">
    <source>
        <dbReference type="ARBA" id="ARBA00000900"/>
    </source>
</evidence>
<evidence type="ECO:0000256" key="9">
    <source>
        <dbReference type="ARBA" id="ARBA00022771"/>
    </source>
</evidence>
<dbReference type="EMBL" id="JAHMHS010000013">
    <property type="protein sequence ID" value="KAK1729209.1"/>
    <property type="molecule type" value="Genomic_DNA"/>
</dbReference>
<evidence type="ECO:0000259" key="17">
    <source>
        <dbReference type="Pfam" id="PF08746"/>
    </source>
</evidence>
<dbReference type="GO" id="GO:0008270">
    <property type="term" value="F:zinc ion binding"/>
    <property type="evidence" value="ECO:0007669"/>
    <property type="project" value="UniProtKB-KW"/>
</dbReference>
<evidence type="ECO:0000256" key="8">
    <source>
        <dbReference type="ARBA" id="ARBA00022763"/>
    </source>
</evidence>
<accession>A0AAD8XKX7</accession>
<evidence type="ECO:0000256" key="16">
    <source>
        <dbReference type="SAM" id="Phobius"/>
    </source>
</evidence>
<dbReference type="RefSeq" id="XP_060369264.1">
    <property type="nucleotide sequence ID" value="XM_060504173.1"/>
</dbReference>
<keyword evidence="14" id="KW-0539">Nucleus</keyword>
<dbReference type="PANTHER" id="PTHR20973">
    <property type="entry name" value="NON-SMC ELEMENT 1-RELATED"/>
    <property type="match status" value="1"/>
</dbReference>
<keyword evidence="6" id="KW-0808">Transferase</keyword>
<feature type="region of interest" description="Disordered" evidence="15">
    <location>
        <begin position="723"/>
        <end position="794"/>
    </location>
</feature>
<feature type="domain" description="Non-structural maintenance of chromosomes element 1 RING C4HC3-type" evidence="17">
    <location>
        <begin position="231"/>
        <end position="273"/>
    </location>
</feature>
<evidence type="ECO:0000256" key="14">
    <source>
        <dbReference type="ARBA" id="ARBA00023242"/>
    </source>
</evidence>
<feature type="compositionally biased region" description="Basic and acidic residues" evidence="15">
    <location>
        <begin position="743"/>
        <end position="764"/>
    </location>
</feature>
<evidence type="ECO:0000256" key="11">
    <source>
        <dbReference type="ARBA" id="ARBA00022833"/>
    </source>
</evidence>
<gene>
    <name evidence="18" type="ORF">BDZ83DRAFT_569272</name>
</gene>
<comment type="similarity">
    <text evidence="3">Belongs to the NSE1 family.</text>
</comment>
<dbReference type="GO" id="GO:0000724">
    <property type="term" value="P:double-strand break repair via homologous recombination"/>
    <property type="evidence" value="ECO:0007669"/>
    <property type="project" value="TreeGrafter"/>
</dbReference>
<dbReference type="AlphaFoldDB" id="A0AAD8XKX7"/>
<comment type="subcellular location">
    <subcellularLocation>
        <location evidence="2">Nucleus</location>
    </subcellularLocation>
</comment>
<feature type="compositionally biased region" description="Basic and acidic residues" evidence="15">
    <location>
        <begin position="354"/>
        <end position="363"/>
    </location>
</feature>
<comment type="catalytic activity">
    <reaction evidence="1">
        <text>S-ubiquitinyl-[E2 ubiquitin-conjugating enzyme]-L-cysteine + [acceptor protein]-L-lysine = [E2 ubiquitin-conjugating enzyme]-L-cysteine + N(6)-ubiquitinyl-[acceptor protein]-L-lysine.</text>
        <dbReference type="EC" id="2.3.2.27"/>
    </reaction>
</comment>
<keyword evidence="10" id="KW-0833">Ubl conjugation pathway</keyword>
<proteinExistence type="inferred from homology"/>
<keyword evidence="16" id="KW-0812">Transmembrane</keyword>
<keyword evidence="19" id="KW-1185">Reference proteome</keyword>
<evidence type="ECO:0000256" key="3">
    <source>
        <dbReference type="ARBA" id="ARBA00010258"/>
    </source>
</evidence>
<keyword evidence="13" id="KW-0234">DNA repair</keyword>
<evidence type="ECO:0000256" key="4">
    <source>
        <dbReference type="ARBA" id="ARBA00012483"/>
    </source>
</evidence>
<dbReference type="InterPro" id="IPR013083">
    <property type="entry name" value="Znf_RING/FYVE/PHD"/>
</dbReference>
<organism evidence="18 19">
    <name type="scientific">Glomerella acutata</name>
    <name type="common">Colletotrichum acutatum</name>
    <dbReference type="NCBI Taxonomy" id="27357"/>
    <lineage>
        <taxon>Eukaryota</taxon>
        <taxon>Fungi</taxon>
        <taxon>Dikarya</taxon>
        <taxon>Ascomycota</taxon>
        <taxon>Pezizomycotina</taxon>
        <taxon>Sordariomycetes</taxon>
        <taxon>Hypocreomycetidae</taxon>
        <taxon>Glomerellales</taxon>
        <taxon>Glomerellaceae</taxon>
        <taxon>Colletotrichum</taxon>
        <taxon>Colletotrichum acutatum species complex</taxon>
    </lineage>
</organism>
<feature type="region of interest" description="Disordered" evidence="15">
    <location>
        <begin position="146"/>
        <end position="171"/>
    </location>
</feature>
<dbReference type="InterPro" id="IPR014857">
    <property type="entry name" value="Nse1_RING_C4HC3-type"/>
</dbReference>
<protein>
    <recommendedName>
        <fullName evidence="5">Non-structural maintenance of chromosomes element 1 homolog</fullName>
        <ecNumber evidence="4">2.3.2.27</ecNumber>
    </recommendedName>
</protein>
<evidence type="ECO:0000313" key="19">
    <source>
        <dbReference type="Proteomes" id="UP001244207"/>
    </source>
</evidence>
<dbReference type="PANTHER" id="PTHR20973:SF0">
    <property type="entry name" value="NON-STRUCTURAL MAINTENANCE OF CHROMOSOMES ELEMENT 1 HOMOLOG"/>
    <property type="match status" value="1"/>
</dbReference>
<keyword evidence="16" id="KW-0472">Membrane</keyword>
<dbReference type="Pfam" id="PF07574">
    <property type="entry name" value="SMC_Nse1"/>
    <property type="match status" value="1"/>
</dbReference>
<feature type="region of interest" description="Disordered" evidence="15">
    <location>
        <begin position="507"/>
        <end position="530"/>
    </location>
</feature>
<keyword evidence="9" id="KW-0863">Zinc-finger</keyword>
<evidence type="ECO:0000256" key="10">
    <source>
        <dbReference type="ARBA" id="ARBA00022786"/>
    </source>
</evidence>
<keyword evidence="7" id="KW-0479">Metal-binding</keyword>
<evidence type="ECO:0000256" key="15">
    <source>
        <dbReference type="SAM" id="MobiDB-lite"/>
    </source>
</evidence>
<dbReference type="GeneID" id="85388072"/>
<evidence type="ECO:0000313" key="18">
    <source>
        <dbReference type="EMBL" id="KAK1729209.1"/>
    </source>
</evidence>
<evidence type="ECO:0000256" key="2">
    <source>
        <dbReference type="ARBA" id="ARBA00004123"/>
    </source>
</evidence>
<feature type="compositionally biased region" description="Polar residues" evidence="15">
    <location>
        <begin position="159"/>
        <end position="168"/>
    </location>
</feature>
<evidence type="ECO:0000256" key="6">
    <source>
        <dbReference type="ARBA" id="ARBA00022679"/>
    </source>
</evidence>
<feature type="region of interest" description="Disordered" evidence="15">
    <location>
        <begin position="427"/>
        <end position="488"/>
    </location>
</feature>
<dbReference type="InterPro" id="IPR011513">
    <property type="entry name" value="Nse1"/>
</dbReference>
<comment type="caution">
    <text evidence="18">The sequence shown here is derived from an EMBL/GenBank/DDBJ whole genome shotgun (WGS) entry which is preliminary data.</text>
</comment>
<sequence>MNIVREHYNDGNRAFLQAFLARGTLTYEDAQPILAGIFTIEAQDGEPVAPEQVTMEDFDSYLRAAAEGVSFFDYEIRSTIHQVTKKRIYALVNTASDPMTQLATTFNAEQISFTKRLLDAMFETYNSPRMELMCITEMQAIKLARPPRQNNNNNDENGEPTQTQSSSDKGLKHSEVEDMLANLVNQGWLEKSKDGFYSLSPRALLELRAWLIDSFNDPDAAAQDWQRIKFCEACREIVTVGQRCAERDCNARLHNTCQEGYWRTQRSHKCPKCSKDWDGEHYVGEQAMTSTEAYQRGRRRISTKDTPRWWLTQPYHSIFANDMHTLHNAQTAMLEYLSYKKFKKYKTEKEAKEAAAAEGEVEHNSVSPAPSTGKLHPDSRPSATRRQTSSQSVSTTASAATGGGGPAPLLNRKDEAFFRRILADANDVDSDDESVRPALPPRSKTPEYIWEDSDGSRRTAAAAEKQTPKKAATVAVDPKDANASGSSSKIPSKIAFLFNKAKGTLNDKDKQLAPTKSNVPPKEAAREEDDLSRVLDDLNLSARNNKAVPLSAESSELVSKFTLVLKDLVNGVPTAADDLKALVEDRDGTLAKTFDKLPNSMKKLVTQLPDKFTASLGPEVLAAAAKAQGVNHAEFTAEEGIKGAAKKMFTPTSLADLVTKPGAVVGMLKAIVNALKLRWPAFIGANVIWSVSIFLLLFVLWYCHKRGREERIKRENAPEIIDGSGRIEELPDDPALMAGPSRSRTEPVVRSSDRPRSQRSERSRRSGRHSSGRTTPQRRASPGPDSPRRRSTRK</sequence>
<dbReference type="GO" id="GO:0061630">
    <property type="term" value="F:ubiquitin protein ligase activity"/>
    <property type="evidence" value="ECO:0007669"/>
    <property type="project" value="UniProtKB-EC"/>
</dbReference>
<feature type="region of interest" description="Disordered" evidence="15">
    <location>
        <begin position="354"/>
        <end position="410"/>
    </location>
</feature>
<keyword evidence="11" id="KW-0862">Zinc</keyword>
<reference evidence="18" key="1">
    <citation type="submission" date="2021-12" db="EMBL/GenBank/DDBJ databases">
        <title>Comparative genomics, transcriptomics and evolutionary studies reveal genomic signatures of adaptation to plant cell wall in hemibiotrophic fungi.</title>
        <authorList>
            <consortium name="DOE Joint Genome Institute"/>
            <person name="Baroncelli R."/>
            <person name="Diaz J.F."/>
            <person name="Benocci T."/>
            <person name="Peng M."/>
            <person name="Battaglia E."/>
            <person name="Haridas S."/>
            <person name="Andreopoulos W."/>
            <person name="Labutti K."/>
            <person name="Pangilinan J."/>
            <person name="Floch G.L."/>
            <person name="Makela M.R."/>
            <person name="Henrissat B."/>
            <person name="Grigoriev I.V."/>
            <person name="Crouch J.A."/>
            <person name="De Vries R.P."/>
            <person name="Sukno S.A."/>
            <person name="Thon M.R."/>
        </authorList>
    </citation>
    <scope>NUCLEOTIDE SEQUENCE</scope>
    <source>
        <strain evidence="18">CBS 112980</strain>
    </source>
</reference>
<dbReference type="Gene3D" id="1.10.10.10">
    <property type="entry name" value="Winged helix-like DNA-binding domain superfamily/Winged helix DNA-binding domain"/>
    <property type="match status" value="1"/>
</dbReference>
<keyword evidence="16" id="KW-1133">Transmembrane helix</keyword>
<dbReference type="GO" id="GO:0005634">
    <property type="term" value="C:nucleus"/>
    <property type="evidence" value="ECO:0007669"/>
    <property type="project" value="UniProtKB-SubCell"/>
</dbReference>
<dbReference type="EC" id="2.3.2.27" evidence="4"/>
<dbReference type="GO" id="GO:0030915">
    <property type="term" value="C:Smc5-Smc6 complex"/>
    <property type="evidence" value="ECO:0007669"/>
    <property type="project" value="InterPro"/>
</dbReference>
<keyword evidence="8" id="KW-0227">DNA damage</keyword>
<dbReference type="Pfam" id="PF08746">
    <property type="entry name" value="zf-RING-like"/>
    <property type="match status" value="1"/>
</dbReference>
<dbReference type="Gene3D" id="3.30.40.10">
    <property type="entry name" value="Zinc/RING finger domain, C3HC4 (zinc finger)"/>
    <property type="match status" value="1"/>
</dbReference>
<dbReference type="InterPro" id="IPR036388">
    <property type="entry name" value="WH-like_DNA-bd_sf"/>
</dbReference>